<dbReference type="Proteomes" id="UP000779900">
    <property type="component" value="Unassembled WGS sequence"/>
</dbReference>
<gene>
    <name evidence="2" type="ORF">FJY68_09955</name>
</gene>
<dbReference type="AlphaFoldDB" id="A0A937XIB2"/>
<dbReference type="Pfam" id="PF13175">
    <property type="entry name" value="AAA_15"/>
    <property type="match status" value="1"/>
</dbReference>
<dbReference type="Gene3D" id="3.40.50.300">
    <property type="entry name" value="P-loop containing nucleotide triphosphate hydrolases"/>
    <property type="match status" value="1"/>
</dbReference>
<name>A0A937XIB2_UNCW3</name>
<dbReference type="InterPro" id="IPR027417">
    <property type="entry name" value="P-loop_NTPase"/>
</dbReference>
<dbReference type="PANTHER" id="PTHR43581">
    <property type="entry name" value="ATP/GTP PHOSPHATASE"/>
    <property type="match status" value="1"/>
</dbReference>
<feature type="domain" description="Endonuclease GajA/Old nuclease/RecF-like AAA" evidence="1">
    <location>
        <begin position="35"/>
        <end position="121"/>
    </location>
</feature>
<sequence>MPKVMWEPLGISTNRGTCSRDVKLQISAERRSNAFRRACEIFVDDGASTLLAYKGDGVQSLAALALMRHASDRRGSARNLVVAVEEPESHLHPRAIHELKAVLDDLSRRHQVVLTTHCPLFVDRADIQQNVVVFEGHARAARSIQEVRDVLGVRASDNLRHAELVLVVEGMSDKVMLDAILGIAPGSLQTAFRDGAIAVSALAGGSKLTYQLGILRDSLALYHCFLDNDDTGRTAIEDAWVAGLVTDADYHLASCPGMTNSEIEDLLDVDVYRAAIENAYRISLSVKQFRHGKAKWSDRLRKVFESQGKIWNDRTELEVKTRVADCVHVNPGQALHPAKRASFDAFTSAVEVRLTELKRSRE</sequence>
<evidence type="ECO:0000313" key="3">
    <source>
        <dbReference type="Proteomes" id="UP000779900"/>
    </source>
</evidence>
<reference evidence="2" key="1">
    <citation type="submission" date="2019-03" db="EMBL/GenBank/DDBJ databases">
        <title>Lake Tanganyika Metagenome-Assembled Genomes (MAGs).</title>
        <authorList>
            <person name="Tran P."/>
        </authorList>
    </citation>
    <scope>NUCLEOTIDE SEQUENCE</scope>
    <source>
        <strain evidence="2">K_DeepCast_150m_m2_040</strain>
    </source>
</reference>
<dbReference type="PANTHER" id="PTHR43581:SF4">
    <property type="entry name" value="ATP_GTP PHOSPHATASE"/>
    <property type="match status" value="1"/>
</dbReference>
<evidence type="ECO:0000313" key="2">
    <source>
        <dbReference type="EMBL" id="MBM3332151.1"/>
    </source>
</evidence>
<organism evidence="2 3">
    <name type="scientific">candidate division WOR-3 bacterium</name>
    <dbReference type="NCBI Taxonomy" id="2052148"/>
    <lineage>
        <taxon>Bacteria</taxon>
        <taxon>Bacteria division WOR-3</taxon>
    </lineage>
</organism>
<dbReference type="InterPro" id="IPR041685">
    <property type="entry name" value="AAA_GajA/Old/RecF-like"/>
</dbReference>
<accession>A0A937XIB2</accession>
<dbReference type="EMBL" id="VGIR01000064">
    <property type="protein sequence ID" value="MBM3332151.1"/>
    <property type="molecule type" value="Genomic_DNA"/>
</dbReference>
<protein>
    <recommendedName>
        <fullName evidence="1">Endonuclease GajA/Old nuclease/RecF-like AAA domain-containing protein</fullName>
    </recommendedName>
</protein>
<proteinExistence type="predicted"/>
<evidence type="ECO:0000259" key="1">
    <source>
        <dbReference type="Pfam" id="PF13175"/>
    </source>
</evidence>
<dbReference type="SUPFAM" id="SSF52540">
    <property type="entry name" value="P-loop containing nucleoside triphosphate hydrolases"/>
    <property type="match status" value="1"/>
</dbReference>
<comment type="caution">
    <text evidence="2">The sequence shown here is derived from an EMBL/GenBank/DDBJ whole genome shotgun (WGS) entry which is preliminary data.</text>
</comment>
<dbReference type="InterPro" id="IPR051396">
    <property type="entry name" value="Bact_Antivir_Def_Nuclease"/>
</dbReference>